<keyword evidence="3" id="KW-1185">Reference proteome</keyword>
<dbReference type="EMBL" id="CAXAMM010016224">
    <property type="protein sequence ID" value="CAK9038374.1"/>
    <property type="molecule type" value="Genomic_DNA"/>
</dbReference>
<name>A0ABP0LIG1_9DINO</name>
<comment type="caution">
    <text evidence="2">The sequence shown here is derived from an EMBL/GenBank/DDBJ whole genome shotgun (WGS) entry which is preliminary data.</text>
</comment>
<evidence type="ECO:0000256" key="1">
    <source>
        <dbReference type="SAM" id="MobiDB-lite"/>
    </source>
</evidence>
<evidence type="ECO:0000313" key="3">
    <source>
        <dbReference type="Proteomes" id="UP001642464"/>
    </source>
</evidence>
<feature type="region of interest" description="Disordered" evidence="1">
    <location>
        <begin position="1"/>
        <end position="31"/>
    </location>
</feature>
<sequence length="193" mass="20671">MPAKQKSSGGGEGGGKSQKTLPLPTIPADSKDLPHIHQFEEWDVQRSLSMVIMHVGMQTDANQPGTEKLVVAEASETSAASLASTYQVGKLEAGACANLLQKITPAVREELKELVDASHCGHDSLAAACRGNRKKLGWCEKLGLFGLFSGHKVNEFCKSKAALGSITAVDRSRVSELQNPEEDKPLAAHWRAL</sequence>
<gene>
    <name evidence="2" type="ORF">SCF082_LOCUS22581</name>
</gene>
<accession>A0ABP0LIG1</accession>
<evidence type="ECO:0000313" key="2">
    <source>
        <dbReference type="EMBL" id="CAK9038374.1"/>
    </source>
</evidence>
<dbReference type="Proteomes" id="UP001642464">
    <property type="component" value="Unassembled WGS sequence"/>
</dbReference>
<organism evidence="2 3">
    <name type="scientific">Durusdinium trenchii</name>
    <dbReference type="NCBI Taxonomy" id="1381693"/>
    <lineage>
        <taxon>Eukaryota</taxon>
        <taxon>Sar</taxon>
        <taxon>Alveolata</taxon>
        <taxon>Dinophyceae</taxon>
        <taxon>Suessiales</taxon>
        <taxon>Symbiodiniaceae</taxon>
        <taxon>Durusdinium</taxon>
    </lineage>
</organism>
<reference evidence="2 3" key="1">
    <citation type="submission" date="2024-02" db="EMBL/GenBank/DDBJ databases">
        <authorList>
            <person name="Chen Y."/>
            <person name="Shah S."/>
            <person name="Dougan E. K."/>
            <person name="Thang M."/>
            <person name="Chan C."/>
        </authorList>
    </citation>
    <scope>NUCLEOTIDE SEQUENCE [LARGE SCALE GENOMIC DNA]</scope>
</reference>
<protein>
    <submittedName>
        <fullName evidence="2">Uncharacterized protein</fullName>
    </submittedName>
</protein>
<proteinExistence type="predicted"/>